<dbReference type="PANTHER" id="PTHR37425:SF1">
    <property type="entry name" value="OUTER MEMBRANE PROTEIN"/>
    <property type="match status" value="1"/>
</dbReference>
<protein>
    <recommendedName>
        <fullName evidence="11">Murein endopeptidase K</fullName>
    </recommendedName>
</protein>
<dbReference type="eggNOG" id="COG3108">
    <property type="taxonomic scope" value="Bacteria"/>
</dbReference>
<dbReference type="InterPro" id="IPR010275">
    <property type="entry name" value="MepK"/>
</dbReference>
<evidence type="ECO:0000256" key="4">
    <source>
        <dbReference type="ARBA" id="ARBA00022723"/>
    </source>
</evidence>
<dbReference type="EMBL" id="CP000360">
    <property type="protein sequence ID" value="ABF39210.1"/>
    <property type="molecule type" value="Genomic_DNA"/>
</dbReference>
<name>Q1IV90_KORVE</name>
<dbReference type="GO" id="GO:0071555">
    <property type="term" value="P:cell wall organization"/>
    <property type="evidence" value="ECO:0007669"/>
    <property type="project" value="UniProtKB-KW"/>
</dbReference>
<keyword evidence="9" id="KW-0961">Cell wall biogenesis/degradation</keyword>
<evidence type="ECO:0000256" key="2">
    <source>
        <dbReference type="ARBA" id="ARBA00004776"/>
    </source>
</evidence>
<keyword evidence="3" id="KW-0645">Protease</keyword>
<dbReference type="SUPFAM" id="SSF55166">
    <property type="entry name" value="Hedgehog/DD-peptidase"/>
    <property type="match status" value="1"/>
</dbReference>
<evidence type="ECO:0000256" key="8">
    <source>
        <dbReference type="ARBA" id="ARBA00023049"/>
    </source>
</evidence>
<keyword evidence="4" id="KW-0479">Metal-binding</keyword>
<comment type="pathway">
    <text evidence="2">Cell wall biogenesis; cell wall polysaccharide biosynthesis.</text>
</comment>
<dbReference type="Proteomes" id="UP000002432">
    <property type="component" value="Chromosome"/>
</dbReference>
<dbReference type="HOGENOM" id="CLU_080400_1_0_0"/>
<dbReference type="GO" id="GO:0008237">
    <property type="term" value="F:metallopeptidase activity"/>
    <property type="evidence" value="ECO:0007669"/>
    <property type="project" value="UniProtKB-KW"/>
</dbReference>
<gene>
    <name evidence="12" type="ordered locus">Acid345_0205</name>
</gene>
<reference evidence="12 13" key="1">
    <citation type="journal article" date="2009" name="Appl. Environ. Microbiol.">
        <title>Three genomes from the phylum Acidobacteria provide insight into the lifestyles of these microorganisms in soils.</title>
        <authorList>
            <person name="Ward N.L."/>
            <person name="Challacombe J.F."/>
            <person name="Janssen P.H."/>
            <person name="Henrissat B."/>
            <person name="Coutinho P.M."/>
            <person name="Wu M."/>
            <person name="Xie G."/>
            <person name="Haft D.H."/>
            <person name="Sait M."/>
            <person name="Badger J."/>
            <person name="Barabote R.D."/>
            <person name="Bradley B."/>
            <person name="Brettin T.S."/>
            <person name="Brinkac L.M."/>
            <person name="Bruce D."/>
            <person name="Creasy T."/>
            <person name="Daugherty S.C."/>
            <person name="Davidsen T.M."/>
            <person name="DeBoy R.T."/>
            <person name="Detter J.C."/>
            <person name="Dodson R.J."/>
            <person name="Durkin A.S."/>
            <person name="Ganapathy A."/>
            <person name="Gwinn-Giglio M."/>
            <person name="Han C.S."/>
            <person name="Khouri H."/>
            <person name="Kiss H."/>
            <person name="Kothari S.P."/>
            <person name="Madupu R."/>
            <person name="Nelson K.E."/>
            <person name="Nelson W.C."/>
            <person name="Paulsen I."/>
            <person name="Penn K."/>
            <person name="Ren Q."/>
            <person name="Rosovitz M.J."/>
            <person name="Selengut J.D."/>
            <person name="Shrivastava S."/>
            <person name="Sullivan S.A."/>
            <person name="Tapia R."/>
            <person name="Thompson L.S."/>
            <person name="Watkins K.L."/>
            <person name="Yang Q."/>
            <person name="Yu C."/>
            <person name="Zafar N."/>
            <person name="Zhou L."/>
            <person name="Kuske C.R."/>
        </authorList>
    </citation>
    <scope>NUCLEOTIDE SEQUENCE [LARGE SCALE GENOMIC DNA]</scope>
    <source>
        <strain evidence="12 13">Ellin345</strain>
    </source>
</reference>
<keyword evidence="6" id="KW-0378">Hydrolase</keyword>
<proteinExistence type="inferred from homology"/>
<keyword evidence="13" id="KW-1185">Reference proteome</keyword>
<dbReference type="AlphaFoldDB" id="Q1IV90"/>
<evidence type="ECO:0000256" key="11">
    <source>
        <dbReference type="ARBA" id="ARBA00093666"/>
    </source>
</evidence>
<evidence type="ECO:0000256" key="9">
    <source>
        <dbReference type="ARBA" id="ARBA00023316"/>
    </source>
</evidence>
<organism evidence="12 13">
    <name type="scientific">Koribacter versatilis (strain Ellin345)</name>
    <dbReference type="NCBI Taxonomy" id="204669"/>
    <lineage>
        <taxon>Bacteria</taxon>
        <taxon>Pseudomonadati</taxon>
        <taxon>Acidobacteriota</taxon>
        <taxon>Terriglobia</taxon>
        <taxon>Terriglobales</taxon>
        <taxon>Candidatus Korobacteraceae</taxon>
        <taxon>Candidatus Korobacter</taxon>
    </lineage>
</organism>
<evidence type="ECO:0000256" key="1">
    <source>
        <dbReference type="ARBA" id="ARBA00001947"/>
    </source>
</evidence>
<comment type="cofactor">
    <cofactor evidence="1">
        <name>Zn(2+)</name>
        <dbReference type="ChEBI" id="CHEBI:29105"/>
    </cofactor>
</comment>
<dbReference type="RefSeq" id="WP_011521012.1">
    <property type="nucleotide sequence ID" value="NC_008009.1"/>
</dbReference>
<evidence type="ECO:0000313" key="12">
    <source>
        <dbReference type="EMBL" id="ABF39210.1"/>
    </source>
</evidence>
<keyword evidence="7" id="KW-0862">Zinc</keyword>
<evidence type="ECO:0000256" key="10">
    <source>
        <dbReference type="ARBA" id="ARBA00093448"/>
    </source>
</evidence>
<evidence type="ECO:0000256" key="3">
    <source>
        <dbReference type="ARBA" id="ARBA00022670"/>
    </source>
</evidence>
<dbReference type="OrthoDB" id="9782994at2"/>
<dbReference type="Pfam" id="PF05951">
    <property type="entry name" value="Peptidase_M15_2"/>
    <property type="match status" value="1"/>
</dbReference>
<dbReference type="GO" id="GO:0046872">
    <property type="term" value="F:metal ion binding"/>
    <property type="evidence" value="ECO:0007669"/>
    <property type="project" value="UniProtKB-KW"/>
</dbReference>
<accession>Q1IV90</accession>
<dbReference type="Gene3D" id="3.30.1380.10">
    <property type="match status" value="1"/>
</dbReference>
<evidence type="ECO:0000256" key="5">
    <source>
        <dbReference type="ARBA" id="ARBA00022729"/>
    </source>
</evidence>
<evidence type="ECO:0000256" key="7">
    <source>
        <dbReference type="ARBA" id="ARBA00022833"/>
    </source>
</evidence>
<sequence length="186" mass="21181">MSLLKHFISQSRKSLFALPLLIILLCAGTANGAPVNGMKEYRLRLFHTHTGERIDIVYRRGDQYLPEALDQLDHYLRDHRTGTVHHYDPRVFDLLHDLTADLGEPDTEVNVICGYRTPWSNEYLRTHGHGVASHSLHMQALAIDIRIPGVKTSDLRDAALAMHRGGVGYYSSSDFVHVDVGRERRW</sequence>
<dbReference type="KEGG" id="aba:Acid345_0205"/>
<dbReference type="GO" id="GO:0006508">
    <property type="term" value="P:proteolysis"/>
    <property type="evidence" value="ECO:0007669"/>
    <property type="project" value="UniProtKB-KW"/>
</dbReference>
<dbReference type="PANTHER" id="PTHR37425">
    <property type="match status" value="1"/>
</dbReference>
<evidence type="ECO:0000256" key="6">
    <source>
        <dbReference type="ARBA" id="ARBA00022801"/>
    </source>
</evidence>
<evidence type="ECO:0000313" key="13">
    <source>
        <dbReference type="Proteomes" id="UP000002432"/>
    </source>
</evidence>
<keyword evidence="8" id="KW-0482">Metalloprotease</keyword>
<dbReference type="InterPro" id="IPR009045">
    <property type="entry name" value="Zn_M74/Hedgehog-like"/>
</dbReference>
<keyword evidence="5" id="KW-0732">Signal</keyword>
<dbReference type="STRING" id="204669.Acid345_0205"/>
<dbReference type="EnsemblBacteria" id="ABF39210">
    <property type="protein sequence ID" value="ABF39210"/>
    <property type="gene ID" value="Acid345_0205"/>
</dbReference>
<comment type="similarity">
    <text evidence="10">Belongs to the peptidase M15 family.</text>
</comment>